<dbReference type="AlphaFoldDB" id="A0A1Q8QXC5"/>
<protein>
    <submittedName>
        <fullName evidence="2">Uncharacterized protein</fullName>
    </submittedName>
</protein>
<accession>A0A1Q8QXC5</accession>
<evidence type="ECO:0000313" key="3">
    <source>
        <dbReference type="Proteomes" id="UP000186102"/>
    </source>
</evidence>
<dbReference type="STRING" id="1888891.DSOL_2069"/>
<keyword evidence="3" id="KW-1185">Reference proteome</keyword>
<evidence type="ECO:0000313" key="2">
    <source>
        <dbReference type="EMBL" id="OLN31976.1"/>
    </source>
</evidence>
<keyword evidence="1" id="KW-0812">Transmembrane</keyword>
<keyword evidence="1" id="KW-1133">Transmembrane helix</keyword>
<feature type="transmembrane region" description="Helical" evidence="1">
    <location>
        <begin position="17"/>
        <end position="36"/>
    </location>
</feature>
<dbReference type="EMBL" id="MLBF01000012">
    <property type="protein sequence ID" value="OLN31976.1"/>
    <property type="molecule type" value="Genomic_DNA"/>
</dbReference>
<sequence>MDFYLSWWRKAPGWLDYIPLNDLLGIILVFAWAGTIRQKGSI</sequence>
<comment type="caution">
    <text evidence="2">The sequence shown here is derived from an EMBL/GenBank/DDBJ whole genome shotgun (WGS) entry which is preliminary data.</text>
</comment>
<name>A0A1Q8QXC5_9FIRM</name>
<proteinExistence type="predicted"/>
<dbReference type="Proteomes" id="UP000186102">
    <property type="component" value="Unassembled WGS sequence"/>
</dbReference>
<organism evidence="2 3">
    <name type="scientific">Desulfosporosinus metallidurans</name>
    <dbReference type="NCBI Taxonomy" id="1888891"/>
    <lineage>
        <taxon>Bacteria</taxon>
        <taxon>Bacillati</taxon>
        <taxon>Bacillota</taxon>
        <taxon>Clostridia</taxon>
        <taxon>Eubacteriales</taxon>
        <taxon>Desulfitobacteriaceae</taxon>
        <taxon>Desulfosporosinus</taxon>
    </lineage>
</organism>
<gene>
    <name evidence="2" type="ORF">DSOL_2069</name>
</gene>
<evidence type="ECO:0000256" key="1">
    <source>
        <dbReference type="SAM" id="Phobius"/>
    </source>
</evidence>
<keyword evidence="1" id="KW-0472">Membrane</keyword>
<reference evidence="2 3" key="1">
    <citation type="submission" date="2016-09" db="EMBL/GenBank/DDBJ databases">
        <title>Complete genome of Desulfosporosinus sp. OL.</title>
        <authorList>
            <person name="Mardanov A."/>
            <person name="Beletsky A."/>
            <person name="Panova A."/>
            <person name="Karnachuk O."/>
            <person name="Ravin N."/>
        </authorList>
    </citation>
    <scope>NUCLEOTIDE SEQUENCE [LARGE SCALE GENOMIC DNA]</scope>
    <source>
        <strain evidence="2 3">OL</strain>
    </source>
</reference>